<reference evidence="4" key="1">
    <citation type="submission" date="2022-03" db="EMBL/GenBank/DDBJ databases">
        <title>Identification of a novel bacterium isolated from mangrove sediments.</title>
        <authorList>
            <person name="Pan X."/>
        </authorList>
    </citation>
    <scope>NUCLEOTIDE SEQUENCE</scope>
    <source>
        <strain evidence="4">B1949</strain>
    </source>
</reference>
<dbReference type="InterPro" id="IPR015424">
    <property type="entry name" value="PyrdxlP-dep_Trfase"/>
</dbReference>
<dbReference type="InterPro" id="IPR000192">
    <property type="entry name" value="Aminotrans_V_dom"/>
</dbReference>
<gene>
    <name evidence="4" type="ORF">MTR62_12710</name>
</gene>
<comment type="caution">
    <text evidence="4">The sequence shown here is derived from an EMBL/GenBank/DDBJ whole genome shotgun (WGS) entry which is preliminary data.</text>
</comment>
<feature type="signal peptide" evidence="2">
    <location>
        <begin position="1"/>
        <end position="24"/>
    </location>
</feature>
<evidence type="ECO:0000313" key="4">
    <source>
        <dbReference type="EMBL" id="MCJ2183546.1"/>
    </source>
</evidence>
<dbReference type="InterPro" id="IPR006311">
    <property type="entry name" value="TAT_signal"/>
</dbReference>
<name>A0ABT0BEP7_9SPHN</name>
<dbReference type="SUPFAM" id="SSF53383">
    <property type="entry name" value="PLP-dependent transferases"/>
    <property type="match status" value="1"/>
</dbReference>
<dbReference type="InterPro" id="IPR015421">
    <property type="entry name" value="PyrdxlP-dep_Trfase_major"/>
</dbReference>
<dbReference type="PROSITE" id="PS51318">
    <property type="entry name" value="TAT"/>
    <property type="match status" value="1"/>
</dbReference>
<dbReference type="Gene3D" id="3.40.640.10">
    <property type="entry name" value="Type I PLP-dependent aspartate aminotransferase-like (Major domain)"/>
    <property type="match status" value="1"/>
</dbReference>
<keyword evidence="4" id="KW-0032">Aminotransferase</keyword>
<feature type="chain" id="PRO_5046939130" evidence="2">
    <location>
        <begin position="25"/>
        <end position="434"/>
    </location>
</feature>
<dbReference type="Proteomes" id="UP001162881">
    <property type="component" value="Unassembled WGS sequence"/>
</dbReference>
<proteinExistence type="predicted"/>
<dbReference type="PANTHER" id="PTHR43092">
    <property type="entry name" value="L-CYSTEINE DESULFHYDRASE"/>
    <property type="match status" value="1"/>
</dbReference>
<feature type="domain" description="Aminotransferase class V" evidence="3">
    <location>
        <begin position="103"/>
        <end position="374"/>
    </location>
</feature>
<keyword evidence="1" id="KW-0663">Pyridoxal phosphate</keyword>
<keyword evidence="2" id="KW-0732">Signal</keyword>
<dbReference type="Pfam" id="PF00266">
    <property type="entry name" value="Aminotran_5"/>
    <property type="match status" value="1"/>
</dbReference>
<organism evidence="4 5">
    <name type="scientific">Novosphingobium organovorum</name>
    <dbReference type="NCBI Taxonomy" id="2930092"/>
    <lineage>
        <taxon>Bacteria</taxon>
        <taxon>Pseudomonadati</taxon>
        <taxon>Pseudomonadota</taxon>
        <taxon>Alphaproteobacteria</taxon>
        <taxon>Sphingomonadales</taxon>
        <taxon>Sphingomonadaceae</taxon>
        <taxon>Novosphingobium</taxon>
    </lineage>
</organism>
<dbReference type="PANTHER" id="PTHR43092:SF6">
    <property type="entry name" value="BLR1280 PROTEIN"/>
    <property type="match status" value="1"/>
</dbReference>
<evidence type="ECO:0000256" key="2">
    <source>
        <dbReference type="SAM" id="SignalP"/>
    </source>
</evidence>
<protein>
    <submittedName>
        <fullName evidence="4">Aminotransferase class V-fold PLP-dependent enzyme</fullName>
    </submittedName>
</protein>
<accession>A0ABT0BEP7</accession>
<dbReference type="RefSeq" id="WP_244021455.1">
    <property type="nucleotide sequence ID" value="NZ_JALHLF010000050.1"/>
</dbReference>
<evidence type="ECO:0000313" key="5">
    <source>
        <dbReference type="Proteomes" id="UP001162881"/>
    </source>
</evidence>
<dbReference type="InterPro" id="IPR015422">
    <property type="entry name" value="PyrdxlP-dep_Trfase_small"/>
</dbReference>
<keyword evidence="4" id="KW-0808">Transferase</keyword>
<evidence type="ECO:0000259" key="3">
    <source>
        <dbReference type="Pfam" id="PF00266"/>
    </source>
</evidence>
<dbReference type="GO" id="GO:0008483">
    <property type="term" value="F:transaminase activity"/>
    <property type="evidence" value="ECO:0007669"/>
    <property type="project" value="UniProtKB-KW"/>
</dbReference>
<evidence type="ECO:0000256" key="1">
    <source>
        <dbReference type="ARBA" id="ARBA00022898"/>
    </source>
</evidence>
<dbReference type="Gene3D" id="3.90.1150.10">
    <property type="entry name" value="Aspartate Aminotransferase, domain 1"/>
    <property type="match status" value="1"/>
</dbReference>
<keyword evidence="5" id="KW-1185">Reference proteome</keyword>
<dbReference type="EMBL" id="JALHLF010000050">
    <property type="protein sequence ID" value="MCJ2183546.1"/>
    <property type="molecule type" value="Genomic_DNA"/>
</dbReference>
<sequence length="434" mass="47039">MENRRQFIAGAGLASLAVTLGAGAAGAASVAPLAPGKVDFTALDSPLDGLYDVDRSIANFDAAYYGAMTRPIHAAYLDRVAFVNRENSLFLRSALKDHPRDAEIDRSRVAVAGLLGCTPDEIALAGGGTEALYALIVNYRLLRPGDAVIHADVDYDEMQYAMDYLEEMRGAKVVRFALPEPHTEANILAAYEKVLRETPRAKLLLLTHVSNRNGLIPPVRKIVAMAKARGVDVILDSAQAVGQLPFTVEDTGADFIGFSLHKWLAAPLGTGGIYIRKERLGDIAPFLGNRIYAEDDIRARILSGTVDFAARLTVRDAVALHEAIGGEAKFARLLALRNYWVERVRDVPGLEILVPEEAGRYGAITAFRLSGMGTDYARYQRAQALFRDKYALQVVAKAGLASGPGLRVTPALFNTTAELDRLVTAIRAERAMFA</sequence>